<feature type="coiled-coil region" evidence="1">
    <location>
        <begin position="175"/>
        <end position="231"/>
    </location>
</feature>
<accession>A0A6I8S1V9</accession>
<evidence type="ECO:0000313" key="3">
    <source>
        <dbReference type="Ensembl" id="ENSXETP00000087345"/>
    </source>
</evidence>
<evidence type="ECO:0000256" key="1">
    <source>
        <dbReference type="SAM" id="Coils"/>
    </source>
</evidence>
<dbReference type="GeneTree" id="ENSGT00500000045001"/>
<dbReference type="PANTHER" id="PTHR21734">
    <property type="entry name" value="INHIBITOR OF NUCLEAR FACTOR KAPPA-B KINASE-INTERACTING PROTEIN"/>
    <property type="match status" value="1"/>
</dbReference>
<dbReference type="InParanoid" id="A0A6I8S1V9"/>
<dbReference type="Bgee" id="ENSXETG00000038015">
    <property type="expression patterns" value="Expressed in heart and 13 other cell types or tissues"/>
</dbReference>
<organism evidence="3">
    <name type="scientific">Xenopus tropicalis</name>
    <name type="common">Western clawed frog</name>
    <name type="synonym">Silurana tropicalis</name>
    <dbReference type="NCBI Taxonomy" id="8364"/>
    <lineage>
        <taxon>Eukaryota</taxon>
        <taxon>Metazoa</taxon>
        <taxon>Chordata</taxon>
        <taxon>Craniata</taxon>
        <taxon>Vertebrata</taxon>
        <taxon>Euteleostomi</taxon>
        <taxon>Amphibia</taxon>
        <taxon>Batrachia</taxon>
        <taxon>Anura</taxon>
        <taxon>Pipoidea</taxon>
        <taxon>Pipidae</taxon>
        <taxon>Xenopodinae</taxon>
        <taxon>Xenopus</taxon>
        <taxon>Silurana</taxon>
    </lineage>
</organism>
<dbReference type="AlphaFoldDB" id="A0A6I8S1V9"/>
<reference evidence="3" key="2">
    <citation type="submission" date="2020-05" db="UniProtKB">
        <authorList>
            <consortium name="Ensembl"/>
        </authorList>
    </citation>
    <scope>IDENTIFICATION</scope>
</reference>
<proteinExistence type="predicted"/>
<keyword evidence="1" id="KW-0175">Coiled coil</keyword>
<protein>
    <submittedName>
        <fullName evidence="3">Uncharacterized protein</fullName>
    </submittedName>
</protein>
<name>A0A6I8S1V9_XENTR</name>
<dbReference type="Ensembl" id="ENSXETT00000070929">
    <property type="protein sequence ID" value="ENSXETP00000087345"/>
    <property type="gene ID" value="ENSXETG00000038015"/>
</dbReference>
<reference evidence="3" key="1">
    <citation type="journal article" date="2010" name="Science">
        <title>The genome of the Western clawed frog Xenopus tropicalis.</title>
        <authorList>
            <person name="Hellsten U."/>
            <person name="Harland R.M."/>
            <person name="Gilchrist M.J."/>
            <person name="Hendrix D."/>
            <person name="Jurka J."/>
            <person name="Kapitonov V."/>
            <person name="Ovcharenko I."/>
            <person name="Putnam N.H."/>
            <person name="Shu S."/>
            <person name="Taher L."/>
            <person name="Blitz I.L."/>
            <person name="Blumberg B."/>
            <person name="Dichmann D.S."/>
            <person name="Dubchak I."/>
            <person name="Amaya E."/>
            <person name="Detter J.C."/>
            <person name="Fletcher R."/>
            <person name="Gerhard D.S."/>
            <person name="Goodstein D."/>
            <person name="Graves T."/>
            <person name="Grigoriev I.V."/>
            <person name="Grimwood J."/>
            <person name="Kawashima T."/>
            <person name="Lindquist E."/>
            <person name="Lucas S.M."/>
            <person name="Mead P.E."/>
            <person name="Mitros T."/>
            <person name="Ogino H."/>
            <person name="Ohta Y."/>
            <person name="Poliakov A.V."/>
            <person name="Pollet N."/>
            <person name="Robert J."/>
            <person name="Salamov A."/>
            <person name="Sater A.K."/>
            <person name="Schmutz J."/>
            <person name="Terry A."/>
            <person name="Vize P.D."/>
            <person name="Warren W.C."/>
            <person name="Wells D."/>
            <person name="Wills A."/>
            <person name="Wilson R.K."/>
            <person name="Zimmerman L.B."/>
            <person name="Zorn A.M."/>
            <person name="Grainger R."/>
            <person name="Grammer T."/>
            <person name="Khokha M.K."/>
            <person name="Richardson P.M."/>
            <person name="Rokhsar D.S."/>
        </authorList>
    </citation>
    <scope>NUCLEOTIDE SEQUENCE [LARGE SCALE GENOMIC DNA]</scope>
    <source>
        <strain evidence="3">Nigerian</strain>
    </source>
</reference>
<feature type="region of interest" description="Disordered" evidence="2">
    <location>
        <begin position="342"/>
        <end position="361"/>
    </location>
</feature>
<evidence type="ECO:0000256" key="2">
    <source>
        <dbReference type="SAM" id="MobiDB-lite"/>
    </source>
</evidence>
<sequence>MCRKLFNPVSVKQTSNKKVGRLTLDGTILTEGDRISNASTSISDDSALNVSGGWERSFLRPMVPYSLPYCYGVNILHGRFFVLKIQLMSTEDILAEASASSSVVSHLQLRMSTLQREVDGIQNNDANLSVKMQNINTRFQNVTDTWRKSLDEISLDTNLLKSETKSLFSQITAKTSSAEQSLKILKEKIKDLEDSTLRNARTVKNQEENEFDRVEEMVDSNTKAIESLEKEQMDLADIHFEVQQNRAKLKPKVEECIQNLPTIEKAIRTLLKVSYEMVELDKKMNDLTVQVFSTEDNLLKTISEILEIQNTLERIQIDNSILKMQNDIGHLKERAYTELANPEDSLIIEEEKETEPANGQP</sequence>
<dbReference type="PANTHER" id="PTHR21734:SF11">
    <property type="entry name" value="INHIBITOR OF NUCLEAR FACTOR KAPPA-B KINASE-INTERACTING PROTEIN"/>
    <property type="match status" value="1"/>
</dbReference>
<dbReference type="InterPro" id="IPR024152">
    <property type="entry name" value="Inh_kappa-B_kinase-int"/>
</dbReference>